<dbReference type="RefSeq" id="WP_013769530.1">
    <property type="nucleotide sequence ID" value="NC_015514.1"/>
</dbReference>
<feature type="transmembrane region" description="Helical" evidence="1">
    <location>
        <begin position="44"/>
        <end position="66"/>
    </location>
</feature>
<protein>
    <submittedName>
        <fullName evidence="2">CheW protein</fullName>
    </submittedName>
</protein>
<dbReference type="Proteomes" id="UP000008460">
    <property type="component" value="Chromosome"/>
</dbReference>
<proteinExistence type="predicted"/>
<keyword evidence="1" id="KW-0472">Membrane</keyword>
<reference evidence="2 3" key="1">
    <citation type="submission" date="2011-04" db="EMBL/GenBank/DDBJ databases">
        <title>Complete sequence of Cellulomonas fimi ATCC 484.</title>
        <authorList>
            <consortium name="US DOE Joint Genome Institute"/>
            <person name="Lucas S."/>
            <person name="Han J."/>
            <person name="Lapidus A."/>
            <person name="Cheng J.-F."/>
            <person name="Goodwin L."/>
            <person name="Pitluck S."/>
            <person name="Peters L."/>
            <person name="Chertkov O."/>
            <person name="Detter J.C."/>
            <person name="Han C."/>
            <person name="Tapia R."/>
            <person name="Land M."/>
            <person name="Hauser L."/>
            <person name="Kyrpides N."/>
            <person name="Ivanova N."/>
            <person name="Ovchinnikova G."/>
            <person name="Pagani I."/>
            <person name="Mead D."/>
            <person name="Brumm P."/>
            <person name="Woyke T."/>
        </authorList>
    </citation>
    <scope>NUCLEOTIDE SEQUENCE [LARGE SCALE GENOMIC DNA]</scope>
    <source>
        <strain evidence="3">ATCC 484 / DSM 20113 / JCM 1341 / NBRC 15513 / NCIMB 8980 / NCTC 7547</strain>
    </source>
</reference>
<gene>
    <name evidence="2" type="ordered locus">Celf_0356</name>
</gene>
<dbReference type="HOGENOM" id="CLU_2631708_0_0_11"/>
<keyword evidence="3" id="KW-1185">Reference proteome</keyword>
<evidence type="ECO:0000313" key="3">
    <source>
        <dbReference type="Proteomes" id="UP000008460"/>
    </source>
</evidence>
<dbReference type="AlphaFoldDB" id="F4H6Z2"/>
<dbReference type="EMBL" id="CP002666">
    <property type="protein sequence ID" value="AEE44501.1"/>
    <property type="molecule type" value="Genomic_DNA"/>
</dbReference>
<accession>F4H6Z2</accession>
<name>F4H6Z2_CELFA</name>
<sequence>MSAVTMHRSVPAAPATTRLVQLVSTIRWAPAPRFEGDAAHRATYVAYLVGSMLAWTLAGVVVAVGIDRLLALAG</sequence>
<dbReference type="KEGG" id="cfi:Celf_0356"/>
<keyword evidence="1" id="KW-1133">Transmembrane helix</keyword>
<keyword evidence="1" id="KW-0812">Transmembrane</keyword>
<evidence type="ECO:0000313" key="2">
    <source>
        <dbReference type="EMBL" id="AEE44501.1"/>
    </source>
</evidence>
<organism evidence="2 3">
    <name type="scientific">Cellulomonas fimi (strain ATCC 484 / DSM 20113 / JCM 1341 / CCUG 24087 / LMG 16345 / NBRC 15513 / NCIMB 8980 / NCTC 7547 / NRS-133)</name>
    <dbReference type="NCBI Taxonomy" id="590998"/>
    <lineage>
        <taxon>Bacteria</taxon>
        <taxon>Bacillati</taxon>
        <taxon>Actinomycetota</taxon>
        <taxon>Actinomycetes</taxon>
        <taxon>Micrococcales</taxon>
        <taxon>Cellulomonadaceae</taxon>
        <taxon>Cellulomonas</taxon>
    </lineage>
</organism>
<evidence type="ECO:0000256" key="1">
    <source>
        <dbReference type="SAM" id="Phobius"/>
    </source>
</evidence>